<evidence type="ECO:0000313" key="4">
    <source>
        <dbReference type="Proteomes" id="UP001596380"/>
    </source>
</evidence>
<evidence type="ECO:0000313" key="3">
    <source>
        <dbReference type="EMBL" id="MFC6882985.1"/>
    </source>
</evidence>
<proteinExistence type="predicted"/>
<keyword evidence="2" id="KW-0732">Signal</keyword>
<dbReference type="Proteomes" id="UP001596380">
    <property type="component" value="Unassembled WGS sequence"/>
</dbReference>
<dbReference type="RefSeq" id="WP_160819140.1">
    <property type="nucleotide sequence ID" value="NZ_JBHSXE010000001.1"/>
</dbReference>
<dbReference type="PROSITE" id="PS51257">
    <property type="entry name" value="PROKAR_LIPOPROTEIN"/>
    <property type="match status" value="1"/>
</dbReference>
<keyword evidence="4" id="KW-1185">Reference proteome</keyword>
<organism evidence="3 4">
    <name type="scientific">Actinomadura yumaensis</name>
    <dbReference type="NCBI Taxonomy" id="111807"/>
    <lineage>
        <taxon>Bacteria</taxon>
        <taxon>Bacillati</taxon>
        <taxon>Actinomycetota</taxon>
        <taxon>Actinomycetes</taxon>
        <taxon>Streptosporangiales</taxon>
        <taxon>Thermomonosporaceae</taxon>
        <taxon>Actinomadura</taxon>
    </lineage>
</organism>
<accession>A0ABW2CNY2</accession>
<sequence length="119" mass="11435">MRALVPLAAPLLAAAAALTGCGGGGDDGGPKGNPFAGTWRSGAGAAAGSGGTTLTVDAKGALTFKSSLDCKGTVTGASPYRFAIDCGSSKFAGTASAPPKSGAFTITWSDGDSSEYRAA</sequence>
<evidence type="ECO:0000256" key="1">
    <source>
        <dbReference type="SAM" id="MobiDB-lite"/>
    </source>
</evidence>
<gene>
    <name evidence="3" type="ORF">ACFQKB_24740</name>
</gene>
<feature type="chain" id="PRO_5045693100" description="Lipoprotein" evidence="2">
    <location>
        <begin position="20"/>
        <end position="119"/>
    </location>
</feature>
<reference evidence="4" key="1">
    <citation type="journal article" date="2019" name="Int. J. Syst. Evol. Microbiol.">
        <title>The Global Catalogue of Microorganisms (GCM) 10K type strain sequencing project: providing services to taxonomists for standard genome sequencing and annotation.</title>
        <authorList>
            <consortium name="The Broad Institute Genomics Platform"/>
            <consortium name="The Broad Institute Genome Sequencing Center for Infectious Disease"/>
            <person name="Wu L."/>
            <person name="Ma J."/>
        </authorList>
    </citation>
    <scope>NUCLEOTIDE SEQUENCE [LARGE SCALE GENOMIC DNA]</scope>
    <source>
        <strain evidence="4">JCM 3369</strain>
    </source>
</reference>
<evidence type="ECO:0000256" key="2">
    <source>
        <dbReference type="SAM" id="SignalP"/>
    </source>
</evidence>
<protein>
    <recommendedName>
        <fullName evidence="5">Lipoprotein</fullName>
    </recommendedName>
</protein>
<evidence type="ECO:0008006" key="5">
    <source>
        <dbReference type="Google" id="ProtNLM"/>
    </source>
</evidence>
<feature type="region of interest" description="Disordered" evidence="1">
    <location>
        <begin position="26"/>
        <end position="50"/>
    </location>
</feature>
<feature type="signal peptide" evidence="2">
    <location>
        <begin position="1"/>
        <end position="19"/>
    </location>
</feature>
<comment type="caution">
    <text evidence="3">The sequence shown here is derived from an EMBL/GenBank/DDBJ whole genome shotgun (WGS) entry which is preliminary data.</text>
</comment>
<dbReference type="EMBL" id="JBHSXS010000016">
    <property type="protein sequence ID" value="MFC6882985.1"/>
    <property type="molecule type" value="Genomic_DNA"/>
</dbReference>
<name>A0ABW2CNY2_9ACTN</name>